<comment type="subcellular location">
    <subcellularLocation>
        <location evidence="1 8">Cell membrane</location>
        <topology evidence="1 8">Multi-pass membrane protein</topology>
    </subcellularLocation>
</comment>
<keyword evidence="8" id="KW-0479">Metal-binding</keyword>
<evidence type="ECO:0000313" key="10">
    <source>
        <dbReference type="Proteomes" id="UP000509667"/>
    </source>
</evidence>
<feature type="binding site" evidence="8">
    <location>
        <position position="68"/>
    </location>
    <ligand>
        <name>Na(+)</name>
        <dbReference type="ChEBI" id="CHEBI:29101"/>
        <note>structural</note>
    </ligand>
</feature>
<dbReference type="AlphaFoldDB" id="A0A7D5SNN1"/>
<feature type="transmembrane region" description="Helical" evidence="8">
    <location>
        <begin position="6"/>
        <end position="24"/>
    </location>
</feature>
<keyword evidence="8" id="KW-0813">Transport</keyword>
<dbReference type="InterPro" id="IPR003691">
    <property type="entry name" value="FluC"/>
</dbReference>
<evidence type="ECO:0000256" key="1">
    <source>
        <dbReference type="ARBA" id="ARBA00004651"/>
    </source>
</evidence>
<accession>A0A7D5SNN1</accession>
<comment type="similarity">
    <text evidence="6 8">Belongs to the fluoride channel Fluc/FEX (TC 1.A.43) family.</text>
</comment>
<dbReference type="HAMAP" id="MF_00454">
    <property type="entry name" value="FluC"/>
    <property type="match status" value="1"/>
</dbReference>
<keyword evidence="3 8" id="KW-0812">Transmembrane</keyword>
<dbReference type="Proteomes" id="UP000509667">
    <property type="component" value="Chromosome"/>
</dbReference>
<evidence type="ECO:0000256" key="6">
    <source>
        <dbReference type="ARBA" id="ARBA00035120"/>
    </source>
</evidence>
<keyword evidence="8" id="KW-0406">Ion transport</keyword>
<feature type="transmembrane region" description="Helical" evidence="8">
    <location>
        <begin position="36"/>
        <end position="54"/>
    </location>
</feature>
<reference evidence="9 10" key="1">
    <citation type="submission" date="2020-07" db="EMBL/GenBank/DDBJ databases">
        <title>Halosimplex pelagicum sp. nov. and Halosimplex rubrum sp. nov., isolated from salted brown alga Laminaria, and emended description of the genus Halosimplex.</title>
        <authorList>
            <person name="Cui H."/>
        </authorList>
    </citation>
    <scope>NUCLEOTIDE SEQUENCE [LARGE SCALE GENOMIC DNA]</scope>
    <source>
        <strain evidence="9 10">R27</strain>
    </source>
</reference>
<dbReference type="RefSeq" id="WP_179909793.1">
    <property type="nucleotide sequence ID" value="NZ_CP058910.1"/>
</dbReference>
<dbReference type="PANTHER" id="PTHR28259:SF1">
    <property type="entry name" value="FLUORIDE EXPORT PROTEIN 1-RELATED"/>
    <property type="match status" value="1"/>
</dbReference>
<keyword evidence="2 8" id="KW-1003">Cell membrane</keyword>
<evidence type="ECO:0000313" key="9">
    <source>
        <dbReference type="EMBL" id="QLH75847.1"/>
    </source>
</evidence>
<name>A0A7D5SNN1_9EURY</name>
<protein>
    <recommendedName>
        <fullName evidence="8">Fluoride-specific ion channel FluC</fullName>
    </recommendedName>
</protein>
<keyword evidence="8" id="KW-0915">Sodium</keyword>
<dbReference type="Pfam" id="PF02537">
    <property type="entry name" value="CRCB"/>
    <property type="match status" value="1"/>
</dbReference>
<evidence type="ECO:0000256" key="8">
    <source>
        <dbReference type="HAMAP-Rule" id="MF_00454"/>
    </source>
</evidence>
<keyword evidence="4 8" id="KW-1133">Transmembrane helix</keyword>
<dbReference type="EMBL" id="CP058910">
    <property type="protein sequence ID" value="QLH75847.1"/>
    <property type="molecule type" value="Genomic_DNA"/>
</dbReference>
<comment type="catalytic activity">
    <reaction evidence="7">
        <text>fluoride(in) = fluoride(out)</text>
        <dbReference type="Rhea" id="RHEA:76159"/>
        <dbReference type="ChEBI" id="CHEBI:17051"/>
    </reaction>
    <physiologicalReaction direction="left-to-right" evidence="7">
        <dbReference type="Rhea" id="RHEA:76160"/>
    </physiologicalReaction>
</comment>
<keyword evidence="8" id="KW-0407">Ion channel</keyword>
<feature type="binding site" evidence="8">
    <location>
        <position position="71"/>
    </location>
    <ligand>
        <name>Na(+)</name>
        <dbReference type="ChEBI" id="CHEBI:29101"/>
        <note>structural</note>
    </ligand>
</feature>
<evidence type="ECO:0000256" key="4">
    <source>
        <dbReference type="ARBA" id="ARBA00022989"/>
    </source>
</evidence>
<dbReference type="PANTHER" id="PTHR28259">
    <property type="entry name" value="FLUORIDE EXPORT PROTEIN 1-RELATED"/>
    <property type="match status" value="1"/>
</dbReference>
<feature type="transmembrane region" description="Helical" evidence="8">
    <location>
        <begin position="93"/>
        <end position="116"/>
    </location>
</feature>
<evidence type="ECO:0000256" key="2">
    <source>
        <dbReference type="ARBA" id="ARBA00022475"/>
    </source>
</evidence>
<feature type="transmembrane region" description="Helical" evidence="8">
    <location>
        <begin position="60"/>
        <end position="81"/>
    </location>
</feature>
<dbReference type="GeneID" id="56076273"/>
<evidence type="ECO:0000256" key="5">
    <source>
        <dbReference type="ARBA" id="ARBA00023136"/>
    </source>
</evidence>
<dbReference type="GO" id="GO:0046872">
    <property type="term" value="F:metal ion binding"/>
    <property type="evidence" value="ECO:0007669"/>
    <property type="project" value="UniProtKB-KW"/>
</dbReference>
<sequence>MGVVNPVVLVGLGGVAGALSRHLLGERIDARTGDTLAVNVLGSFALGAMLAAPAGDAAVLALGTGFCGAFTTFSTFAFETVRLFETGERRRALASAVVNLVGALAAVWLGATLAAATW</sequence>
<dbReference type="GO" id="GO:0062054">
    <property type="term" value="F:fluoride channel activity"/>
    <property type="evidence" value="ECO:0007669"/>
    <property type="project" value="UniProtKB-UniRule"/>
</dbReference>
<comment type="activity regulation">
    <text evidence="8">Na(+) is not transported, but it plays an essential structural role and its presence is essential for fluoride channel function.</text>
</comment>
<comment type="function">
    <text evidence="8">Fluoride-specific ion channel. Important for reducing fluoride concentration in the cell, thus reducing its toxicity.</text>
</comment>
<keyword evidence="5 8" id="KW-0472">Membrane</keyword>
<dbReference type="NCBIfam" id="TIGR00494">
    <property type="entry name" value="crcB"/>
    <property type="match status" value="1"/>
</dbReference>
<proteinExistence type="inferred from homology"/>
<evidence type="ECO:0000256" key="7">
    <source>
        <dbReference type="ARBA" id="ARBA00035585"/>
    </source>
</evidence>
<dbReference type="GO" id="GO:0140114">
    <property type="term" value="P:cellular detoxification of fluoride"/>
    <property type="evidence" value="ECO:0007669"/>
    <property type="project" value="UniProtKB-UniRule"/>
</dbReference>
<dbReference type="KEGG" id="hrr:HZS55_00380"/>
<keyword evidence="10" id="KW-1185">Reference proteome</keyword>
<dbReference type="GO" id="GO:0005886">
    <property type="term" value="C:plasma membrane"/>
    <property type="evidence" value="ECO:0007669"/>
    <property type="project" value="UniProtKB-SubCell"/>
</dbReference>
<gene>
    <name evidence="8 9" type="primary">crcB</name>
    <name evidence="8" type="synonym">fluC</name>
    <name evidence="9" type="ORF">HZS55_00380</name>
</gene>
<organism evidence="9 10">
    <name type="scientific">Halosimplex rubrum</name>
    <dbReference type="NCBI Taxonomy" id="869889"/>
    <lineage>
        <taxon>Archaea</taxon>
        <taxon>Methanobacteriati</taxon>
        <taxon>Methanobacteriota</taxon>
        <taxon>Stenosarchaea group</taxon>
        <taxon>Halobacteria</taxon>
        <taxon>Halobacteriales</taxon>
        <taxon>Haloarculaceae</taxon>
        <taxon>Halosimplex</taxon>
    </lineage>
</organism>
<evidence type="ECO:0000256" key="3">
    <source>
        <dbReference type="ARBA" id="ARBA00022692"/>
    </source>
</evidence>